<dbReference type="SMART" id="SM00448">
    <property type="entry name" value="REC"/>
    <property type="match status" value="1"/>
</dbReference>
<dbReference type="CDD" id="cd00383">
    <property type="entry name" value="trans_reg_C"/>
    <property type="match status" value="1"/>
</dbReference>
<dbReference type="SUPFAM" id="SSF52172">
    <property type="entry name" value="CheY-like"/>
    <property type="match status" value="1"/>
</dbReference>
<dbReference type="InterPro" id="IPR039420">
    <property type="entry name" value="WalR-like"/>
</dbReference>
<evidence type="ECO:0000256" key="3">
    <source>
        <dbReference type="ARBA" id="ARBA00023015"/>
    </source>
</evidence>
<evidence type="ECO:0000256" key="7">
    <source>
        <dbReference type="PROSITE-ProRule" id="PRU01091"/>
    </source>
</evidence>
<keyword evidence="5" id="KW-0804">Transcription</keyword>
<evidence type="ECO:0000256" key="4">
    <source>
        <dbReference type="ARBA" id="ARBA00023125"/>
    </source>
</evidence>
<protein>
    <submittedName>
        <fullName evidence="10">DNA-binding response OmpR family regulator</fullName>
    </submittedName>
</protein>
<dbReference type="InterPro" id="IPR036388">
    <property type="entry name" value="WH-like_DNA-bd_sf"/>
</dbReference>
<dbReference type="Pfam" id="PF00072">
    <property type="entry name" value="Response_reg"/>
    <property type="match status" value="1"/>
</dbReference>
<dbReference type="Pfam" id="PF00486">
    <property type="entry name" value="Trans_reg_C"/>
    <property type="match status" value="1"/>
</dbReference>
<feature type="domain" description="Response regulatory" evidence="8">
    <location>
        <begin position="3"/>
        <end position="117"/>
    </location>
</feature>
<feature type="DNA-binding region" description="OmpR/PhoB-type" evidence="7">
    <location>
        <begin position="125"/>
        <end position="225"/>
    </location>
</feature>
<gene>
    <name evidence="10" type="ORF">FHR21_001455</name>
</gene>
<dbReference type="InterPro" id="IPR001789">
    <property type="entry name" value="Sig_transdc_resp-reg_receiver"/>
</dbReference>
<keyword evidence="3" id="KW-0805">Transcription regulation</keyword>
<dbReference type="Gene3D" id="1.10.10.10">
    <property type="entry name" value="Winged helix-like DNA-binding domain superfamily/Winged helix DNA-binding domain"/>
    <property type="match status" value="1"/>
</dbReference>
<dbReference type="PROSITE" id="PS51755">
    <property type="entry name" value="OMPR_PHOB"/>
    <property type="match status" value="1"/>
</dbReference>
<dbReference type="GO" id="GO:0000976">
    <property type="term" value="F:transcription cis-regulatory region binding"/>
    <property type="evidence" value="ECO:0007669"/>
    <property type="project" value="TreeGrafter"/>
</dbReference>
<dbReference type="CDD" id="cd17574">
    <property type="entry name" value="REC_OmpR"/>
    <property type="match status" value="1"/>
</dbReference>
<proteinExistence type="predicted"/>
<feature type="domain" description="OmpR/PhoB-type" evidence="9">
    <location>
        <begin position="125"/>
        <end position="225"/>
    </location>
</feature>
<keyword evidence="1 6" id="KW-0597">Phosphoprotein</keyword>
<accession>A0A7W9ERQ4</accession>
<dbReference type="Gene3D" id="3.40.50.2300">
    <property type="match status" value="1"/>
</dbReference>
<dbReference type="GO" id="GO:0032993">
    <property type="term" value="C:protein-DNA complex"/>
    <property type="evidence" value="ECO:0007669"/>
    <property type="project" value="TreeGrafter"/>
</dbReference>
<dbReference type="InterPro" id="IPR011006">
    <property type="entry name" value="CheY-like_superfamily"/>
</dbReference>
<dbReference type="SMART" id="SM00862">
    <property type="entry name" value="Trans_reg_C"/>
    <property type="match status" value="1"/>
</dbReference>
<evidence type="ECO:0000256" key="6">
    <source>
        <dbReference type="PROSITE-ProRule" id="PRU00169"/>
    </source>
</evidence>
<comment type="caution">
    <text evidence="10">The sequence shown here is derived from an EMBL/GenBank/DDBJ whole genome shotgun (WGS) entry which is preliminary data.</text>
</comment>
<evidence type="ECO:0000256" key="1">
    <source>
        <dbReference type="ARBA" id="ARBA00022553"/>
    </source>
</evidence>
<dbReference type="EMBL" id="JACIJH010000003">
    <property type="protein sequence ID" value="MBB5706111.1"/>
    <property type="molecule type" value="Genomic_DNA"/>
</dbReference>
<dbReference type="InterPro" id="IPR001867">
    <property type="entry name" value="OmpR/PhoB-type_DNA-bd"/>
</dbReference>
<dbReference type="PANTHER" id="PTHR48111">
    <property type="entry name" value="REGULATOR OF RPOS"/>
    <property type="match status" value="1"/>
</dbReference>
<keyword evidence="2" id="KW-0902">Two-component regulatory system</keyword>
<dbReference type="Proteomes" id="UP000537161">
    <property type="component" value="Unassembled WGS sequence"/>
</dbReference>
<evidence type="ECO:0000259" key="8">
    <source>
        <dbReference type="PROSITE" id="PS50110"/>
    </source>
</evidence>
<name>A0A7W9ERQ4_9SPHN</name>
<reference evidence="10 11" key="1">
    <citation type="submission" date="2020-08" db="EMBL/GenBank/DDBJ databases">
        <title>Genomic Encyclopedia of Type Strains, Phase IV (KMG-IV): sequencing the most valuable type-strain genomes for metagenomic binning, comparative biology and taxonomic classification.</title>
        <authorList>
            <person name="Goeker M."/>
        </authorList>
    </citation>
    <scope>NUCLEOTIDE SEQUENCE [LARGE SCALE GENOMIC DNA]</scope>
    <source>
        <strain evidence="10 11">DSM 27163</strain>
    </source>
</reference>
<dbReference type="GO" id="GO:0005829">
    <property type="term" value="C:cytosol"/>
    <property type="evidence" value="ECO:0007669"/>
    <property type="project" value="TreeGrafter"/>
</dbReference>
<organism evidence="10 11">
    <name type="scientific">Sphingopyxis panaciterrulae</name>
    <dbReference type="NCBI Taxonomy" id="462372"/>
    <lineage>
        <taxon>Bacteria</taxon>
        <taxon>Pseudomonadati</taxon>
        <taxon>Pseudomonadota</taxon>
        <taxon>Alphaproteobacteria</taxon>
        <taxon>Sphingomonadales</taxon>
        <taxon>Sphingomonadaceae</taxon>
        <taxon>Sphingopyxis</taxon>
    </lineage>
</organism>
<feature type="modified residue" description="4-aspartylphosphate" evidence="6">
    <location>
        <position position="53"/>
    </location>
</feature>
<evidence type="ECO:0000259" key="9">
    <source>
        <dbReference type="PROSITE" id="PS51755"/>
    </source>
</evidence>
<sequence>MTSILVVEDEPRLRADLVDFLTLSGFAATGVAAARDLRRVLADGDPPAVVVLDVGLPDGNGFDLAAEIRSSHDCGIIMLTALDDSVDRIRGFDSGADIYLVKDSTLREIEAAIRSLLRRTGRASGGANGVDRWVLNGADWLLTAPNRHTIKLTATEFAFLNLLCGRSGEVCARDELIAIAARPRSHFDDRHLDAVVSRLRRKIERRTNLSTPIKVVYGVGYTFTAPALVE</sequence>
<dbReference type="GO" id="GO:0000156">
    <property type="term" value="F:phosphorelay response regulator activity"/>
    <property type="evidence" value="ECO:0007669"/>
    <property type="project" value="TreeGrafter"/>
</dbReference>
<dbReference type="SUPFAM" id="SSF46894">
    <property type="entry name" value="C-terminal effector domain of the bipartite response regulators"/>
    <property type="match status" value="1"/>
</dbReference>
<dbReference type="PROSITE" id="PS50110">
    <property type="entry name" value="RESPONSE_REGULATORY"/>
    <property type="match status" value="1"/>
</dbReference>
<evidence type="ECO:0000313" key="11">
    <source>
        <dbReference type="Proteomes" id="UP000537161"/>
    </source>
</evidence>
<evidence type="ECO:0000256" key="5">
    <source>
        <dbReference type="ARBA" id="ARBA00023163"/>
    </source>
</evidence>
<keyword evidence="11" id="KW-1185">Reference proteome</keyword>
<dbReference type="PANTHER" id="PTHR48111:SF4">
    <property type="entry name" value="DNA-BINDING DUAL TRANSCRIPTIONAL REGULATOR OMPR"/>
    <property type="match status" value="1"/>
</dbReference>
<dbReference type="RefSeq" id="WP_184096748.1">
    <property type="nucleotide sequence ID" value="NZ_JACIJH010000003.1"/>
</dbReference>
<dbReference type="GO" id="GO:0006355">
    <property type="term" value="P:regulation of DNA-templated transcription"/>
    <property type="evidence" value="ECO:0007669"/>
    <property type="project" value="InterPro"/>
</dbReference>
<evidence type="ECO:0000313" key="10">
    <source>
        <dbReference type="EMBL" id="MBB5706111.1"/>
    </source>
</evidence>
<keyword evidence="4 7" id="KW-0238">DNA-binding</keyword>
<evidence type="ECO:0000256" key="2">
    <source>
        <dbReference type="ARBA" id="ARBA00023012"/>
    </source>
</evidence>
<dbReference type="InterPro" id="IPR016032">
    <property type="entry name" value="Sig_transdc_resp-reg_C-effctor"/>
</dbReference>
<dbReference type="AlphaFoldDB" id="A0A7W9ERQ4"/>